<name>A0ABP8FEK7_9BACT</name>
<organism evidence="1 2">
    <name type="scientific">Compostibacter hankyongensis</name>
    <dbReference type="NCBI Taxonomy" id="1007089"/>
    <lineage>
        <taxon>Bacteria</taxon>
        <taxon>Pseudomonadati</taxon>
        <taxon>Bacteroidota</taxon>
        <taxon>Chitinophagia</taxon>
        <taxon>Chitinophagales</taxon>
        <taxon>Chitinophagaceae</taxon>
        <taxon>Compostibacter</taxon>
    </lineage>
</organism>
<sequence>MTAGRDAADNIAALDVGNSAAGAAVHQDGNTDQGITGRLIRNLAANLARSLGKDGAIKK</sequence>
<keyword evidence="2" id="KW-1185">Reference proteome</keyword>
<protein>
    <submittedName>
        <fullName evidence="1">Uncharacterized protein</fullName>
    </submittedName>
</protein>
<accession>A0ABP8FEK7</accession>
<evidence type="ECO:0000313" key="2">
    <source>
        <dbReference type="Proteomes" id="UP001501207"/>
    </source>
</evidence>
<proteinExistence type="predicted"/>
<comment type="caution">
    <text evidence="1">The sequence shown here is derived from an EMBL/GenBank/DDBJ whole genome shotgun (WGS) entry which is preliminary data.</text>
</comment>
<reference evidence="2" key="1">
    <citation type="journal article" date="2019" name="Int. J. Syst. Evol. Microbiol.">
        <title>The Global Catalogue of Microorganisms (GCM) 10K type strain sequencing project: providing services to taxonomists for standard genome sequencing and annotation.</title>
        <authorList>
            <consortium name="The Broad Institute Genomics Platform"/>
            <consortium name="The Broad Institute Genome Sequencing Center for Infectious Disease"/>
            <person name="Wu L."/>
            <person name="Ma J."/>
        </authorList>
    </citation>
    <scope>NUCLEOTIDE SEQUENCE [LARGE SCALE GENOMIC DNA]</scope>
    <source>
        <strain evidence="2">JCM 17664</strain>
    </source>
</reference>
<dbReference type="EMBL" id="BAABFN010000001">
    <property type="protein sequence ID" value="GAA4301907.1"/>
    <property type="molecule type" value="Genomic_DNA"/>
</dbReference>
<dbReference type="Proteomes" id="UP001501207">
    <property type="component" value="Unassembled WGS sequence"/>
</dbReference>
<gene>
    <name evidence="1" type="ORF">GCM10023143_04000</name>
</gene>
<evidence type="ECO:0000313" key="1">
    <source>
        <dbReference type="EMBL" id="GAA4301907.1"/>
    </source>
</evidence>